<feature type="domain" description="EF-hand" evidence="4">
    <location>
        <begin position="1"/>
        <end position="27"/>
    </location>
</feature>
<proteinExistence type="predicted"/>
<dbReference type="Gene3D" id="1.10.238.10">
    <property type="entry name" value="EF-hand"/>
    <property type="match status" value="1"/>
</dbReference>
<evidence type="ECO:0000256" key="2">
    <source>
        <dbReference type="ARBA" id="ARBA00022737"/>
    </source>
</evidence>
<feature type="domain" description="EF-hand" evidence="4">
    <location>
        <begin position="59"/>
        <end position="94"/>
    </location>
</feature>
<dbReference type="SUPFAM" id="SSF47473">
    <property type="entry name" value="EF-hand"/>
    <property type="match status" value="1"/>
</dbReference>
<dbReference type="EMBL" id="QGKX02000996">
    <property type="protein sequence ID" value="KAF3557977.1"/>
    <property type="molecule type" value="Genomic_DNA"/>
</dbReference>
<gene>
    <name evidence="5" type="ORF">F2Q69_00011639</name>
</gene>
<protein>
    <recommendedName>
        <fullName evidence="4">EF-hand domain-containing protein</fullName>
    </recommendedName>
</protein>
<evidence type="ECO:0000256" key="1">
    <source>
        <dbReference type="ARBA" id="ARBA00022723"/>
    </source>
</evidence>
<evidence type="ECO:0000256" key="3">
    <source>
        <dbReference type="ARBA" id="ARBA00022837"/>
    </source>
</evidence>
<evidence type="ECO:0000313" key="6">
    <source>
        <dbReference type="Proteomes" id="UP000712600"/>
    </source>
</evidence>
<keyword evidence="1" id="KW-0479">Metal-binding</keyword>
<organism evidence="5 6">
    <name type="scientific">Brassica cretica</name>
    <name type="common">Mustard</name>
    <dbReference type="NCBI Taxonomy" id="69181"/>
    <lineage>
        <taxon>Eukaryota</taxon>
        <taxon>Viridiplantae</taxon>
        <taxon>Streptophyta</taxon>
        <taxon>Embryophyta</taxon>
        <taxon>Tracheophyta</taxon>
        <taxon>Spermatophyta</taxon>
        <taxon>Magnoliopsida</taxon>
        <taxon>eudicotyledons</taxon>
        <taxon>Gunneridae</taxon>
        <taxon>Pentapetalae</taxon>
        <taxon>rosids</taxon>
        <taxon>malvids</taxon>
        <taxon>Brassicales</taxon>
        <taxon>Brassicaceae</taxon>
        <taxon>Brassiceae</taxon>
        <taxon>Brassica</taxon>
    </lineage>
</organism>
<name>A0A8S9R2B8_BRACR</name>
<comment type="caution">
    <text evidence="5">The sequence shown here is derived from an EMBL/GenBank/DDBJ whole genome shotgun (WGS) entry which is preliminary data.</text>
</comment>
<dbReference type="CDD" id="cd00051">
    <property type="entry name" value="EFh"/>
    <property type="match status" value="1"/>
</dbReference>
<sequence>MEAADVDGNGRLDLYEYISATMETNVLVTDENLHKAFQFFDKDGSGYIMKDNLMKHVVGDEAIAKDIISEVDTDNGGRIDYEEFCAMMRDGKLQPQGKRVRIN</sequence>
<dbReference type="PANTHER" id="PTHR45942">
    <property type="entry name" value="PROTEIN PHOSPATASE 3 REGULATORY SUBUNIT B ALPHA ISOFORM TYPE 1"/>
    <property type="match status" value="1"/>
</dbReference>
<dbReference type="InterPro" id="IPR011992">
    <property type="entry name" value="EF-hand-dom_pair"/>
</dbReference>
<accession>A0A8S9R2B8</accession>
<dbReference type="FunFam" id="1.10.238.10:FF:000003">
    <property type="entry name" value="Calmodulin A"/>
    <property type="match status" value="1"/>
</dbReference>
<reference evidence="5" key="1">
    <citation type="submission" date="2019-12" db="EMBL/GenBank/DDBJ databases">
        <title>Genome sequencing and annotation of Brassica cretica.</title>
        <authorList>
            <person name="Studholme D.J."/>
            <person name="Sarris P."/>
        </authorList>
    </citation>
    <scope>NUCLEOTIDE SEQUENCE</scope>
    <source>
        <strain evidence="5">PFS-109/04</strain>
        <tissue evidence="5">Leaf</tissue>
    </source>
</reference>
<dbReference type="Pfam" id="PF13499">
    <property type="entry name" value="EF-hand_7"/>
    <property type="match status" value="1"/>
</dbReference>
<dbReference type="Proteomes" id="UP000712600">
    <property type="component" value="Unassembled WGS sequence"/>
</dbReference>
<keyword evidence="3" id="KW-0106">Calcium</keyword>
<evidence type="ECO:0000259" key="4">
    <source>
        <dbReference type="PROSITE" id="PS50222"/>
    </source>
</evidence>
<dbReference type="InterPro" id="IPR018247">
    <property type="entry name" value="EF_Hand_1_Ca_BS"/>
</dbReference>
<dbReference type="PROSITE" id="PS00018">
    <property type="entry name" value="EF_HAND_1"/>
    <property type="match status" value="2"/>
</dbReference>
<evidence type="ECO:0000313" key="5">
    <source>
        <dbReference type="EMBL" id="KAF3557977.1"/>
    </source>
</evidence>
<dbReference type="SMART" id="SM00054">
    <property type="entry name" value="EFh"/>
    <property type="match status" value="3"/>
</dbReference>
<dbReference type="GO" id="GO:0005509">
    <property type="term" value="F:calcium ion binding"/>
    <property type="evidence" value="ECO:0007669"/>
    <property type="project" value="InterPro"/>
</dbReference>
<keyword evidence="2" id="KW-0677">Repeat</keyword>
<dbReference type="PROSITE" id="PS50222">
    <property type="entry name" value="EF_HAND_2"/>
    <property type="match status" value="2"/>
</dbReference>
<dbReference type="InterPro" id="IPR002048">
    <property type="entry name" value="EF_hand_dom"/>
</dbReference>
<dbReference type="AlphaFoldDB" id="A0A8S9R2B8"/>